<dbReference type="RefSeq" id="WP_130446370.1">
    <property type="nucleotide sequence ID" value="NZ_SHKR01000013.1"/>
</dbReference>
<dbReference type="InterPro" id="IPR017969">
    <property type="entry name" value="Heavy-metal-associated_CS"/>
</dbReference>
<dbReference type="InterPro" id="IPR006121">
    <property type="entry name" value="HMA_dom"/>
</dbReference>
<dbReference type="PROSITE" id="PS01047">
    <property type="entry name" value="HMA_1"/>
    <property type="match status" value="1"/>
</dbReference>
<dbReference type="Gene3D" id="3.30.70.100">
    <property type="match status" value="1"/>
</dbReference>
<evidence type="ECO:0000256" key="1">
    <source>
        <dbReference type="ARBA" id="ARBA00022723"/>
    </source>
</evidence>
<protein>
    <submittedName>
        <fullName evidence="3">Copper chaperone CopZ</fullName>
    </submittedName>
</protein>
<accession>A0A4Q7WUZ7</accession>
<dbReference type="EMBL" id="SHKR01000013">
    <property type="protein sequence ID" value="RZU14201.1"/>
    <property type="molecule type" value="Genomic_DNA"/>
</dbReference>
<dbReference type="CDD" id="cd00371">
    <property type="entry name" value="HMA"/>
    <property type="match status" value="1"/>
</dbReference>
<keyword evidence="1" id="KW-0479">Metal-binding</keyword>
<evidence type="ECO:0000313" key="4">
    <source>
        <dbReference type="Proteomes" id="UP000292027"/>
    </source>
</evidence>
<sequence length="72" mass="7381">MTTTTYSVSGMTCAHCTSAVTEELTKLVGVQDVTIDLVEGGTSAVHVTSESALDETAVREAVDEAGYVLAAS</sequence>
<evidence type="ECO:0000259" key="2">
    <source>
        <dbReference type="PROSITE" id="PS50846"/>
    </source>
</evidence>
<reference evidence="3 4" key="1">
    <citation type="journal article" date="2015" name="Stand. Genomic Sci.">
        <title>Genomic Encyclopedia of Bacterial and Archaeal Type Strains, Phase III: the genomes of soil and plant-associated and newly described type strains.</title>
        <authorList>
            <person name="Whitman W.B."/>
            <person name="Woyke T."/>
            <person name="Klenk H.P."/>
            <person name="Zhou Y."/>
            <person name="Lilburn T.G."/>
            <person name="Beck B.J."/>
            <person name="De Vos P."/>
            <person name="Vandamme P."/>
            <person name="Eisen J.A."/>
            <person name="Garrity G."/>
            <person name="Hugenholtz P."/>
            <person name="Kyrpides N.C."/>
        </authorList>
    </citation>
    <scope>NUCLEOTIDE SEQUENCE [LARGE SCALE GENOMIC DNA]</scope>
    <source>
        <strain evidence="3 4">VKM Ac-2540</strain>
    </source>
</reference>
<dbReference type="Proteomes" id="UP000292027">
    <property type="component" value="Unassembled WGS sequence"/>
</dbReference>
<comment type="caution">
    <text evidence="3">The sequence shown here is derived from an EMBL/GenBank/DDBJ whole genome shotgun (WGS) entry which is preliminary data.</text>
</comment>
<keyword evidence="4" id="KW-1185">Reference proteome</keyword>
<dbReference type="InterPro" id="IPR036163">
    <property type="entry name" value="HMA_dom_sf"/>
</dbReference>
<dbReference type="OrthoDB" id="9813965at2"/>
<name>A0A4Q7WUZ7_9ACTN</name>
<dbReference type="SUPFAM" id="SSF55008">
    <property type="entry name" value="HMA, heavy metal-associated domain"/>
    <property type="match status" value="1"/>
</dbReference>
<dbReference type="PROSITE" id="PS50846">
    <property type="entry name" value="HMA_2"/>
    <property type="match status" value="1"/>
</dbReference>
<dbReference type="AlphaFoldDB" id="A0A4Q7WUZ7"/>
<dbReference type="Pfam" id="PF00403">
    <property type="entry name" value="HMA"/>
    <property type="match status" value="1"/>
</dbReference>
<feature type="domain" description="HMA" evidence="2">
    <location>
        <begin position="2"/>
        <end position="70"/>
    </location>
</feature>
<organism evidence="3 4">
    <name type="scientific">Kribbella rubisoli</name>
    <dbReference type="NCBI Taxonomy" id="3075929"/>
    <lineage>
        <taxon>Bacteria</taxon>
        <taxon>Bacillati</taxon>
        <taxon>Actinomycetota</taxon>
        <taxon>Actinomycetes</taxon>
        <taxon>Propionibacteriales</taxon>
        <taxon>Kribbellaceae</taxon>
        <taxon>Kribbella</taxon>
    </lineage>
</organism>
<gene>
    <name evidence="3" type="ORF">EV645_5066</name>
</gene>
<dbReference type="GO" id="GO:0046872">
    <property type="term" value="F:metal ion binding"/>
    <property type="evidence" value="ECO:0007669"/>
    <property type="project" value="UniProtKB-KW"/>
</dbReference>
<evidence type="ECO:0000313" key="3">
    <source>
        <dbReference type="EMBL" id="RZU14201.1"/>
    </source>
</evidence>
<proteinExistence type="predicted"/>